<feature type="chain" id="PRO_5040862565" description="Mid2 domain-containing protein" evidence="3">
    <location>
        <begin position="22"/>
        <end position="153"/>
    </location>
</feature>
<evidence type="ECO:0000256" key="2">
    <source>
        <dbReference type="SAM" id="Phobius"/>
    </source>
</evidence>
<feature type="region of interest" description="Disordered" evidence="1">
    <location>
        <begin position="59"/>
        <end position="82"/>
    </location>
</feature>
<feature type="compositionally biased region" description="Basic and acidic residues" evidence="1">
    <location>
        <begin position="142"/>
        <end position="153"/>
    </location>
</feature>
<comment type="caution">
    <text evidence="4">The sequence shown here is derived from an EMBL/GenBank/DDBJ whole genome shotgun (WGS) entry which is preliminary data.</text>
</comment>
<keyword evidence="2" id="KW-0812">Transmembrane</keyword>
<feature type="compositionally biased region" description="Polar residues" evidence="1">
    <location>
        <begin position="64"/>
        <end position="82"/>
    </location>
</feature>
<evidence type="ECO:0000256" key="3">
    <source>
        <dbReference type="SAM" id="SignalP"/>
    </source>
</evidence>
<organism evidence="4 5">
    <name type="scientific">Lentinula lateritia</name>
    <dbReference type="NCBI Taxonomy" id="40482"/>
    <lineage>
        <taxon>Eukaryota</taxon>
        <taxon>Fungi</taxon>
        <taxon>Dikarya</taxon>
        <taxon>Basidiomycota</taxon>
        <taxon>Agaricomycotina</taxon>
        <taxon>Agaricomycetes</taxon>
        <taxon>Agaricomycetidae</taxon>
        <taxon>Agaricales</taxon>
        <taxon>Marasmiineae</taxon>
        <taxon>Omphalotaceae</taxon>
        <taxon>Lentinula</taxon>
    </lineage>
</organism>
<proteinExistence type="predicted"/>
<evidence type="ECO:0000313" key="5">
    <source>
        <dbReference type="Proteomes" id="UP001150238"/>
    </source>
</evidence>
<gene>
    <name evidence="4" type="ORF">C8J55DRAFT_153515</name>
</gene>
<evidence type="ECO:0000313" key="4">
    <source>
        <dbReference type="EMBL" id="KAJ4471805.1"/>
    </source>
</evidence>
<keyword evidence="3" id="KW-0732">Signal</keyword>
<sequence>MRTYSTLIPFVALAFTFAANAVPTSYSPSGNTYNSKASIRELDSDVVQARGFVVDDNSLEERSSALSNEGPTSPMKSNVQSSLERRINNMAIGAGAIGVGALAIGLGYWGKKRIKEDMEKSDASSSTSSSAPDPTSTNSGDECTKFDRREGKC</sequence>
<protein>
    <recommendedName>
        <fullName evidence="6">Mid2 domain-containing protein</fullName>
    </recommendedName>
</protein>
<feature type="signal peptide" evidence="3">
    <location>
        <begin position="1"/>
        <end position="21"/>
    </location>
</feature>
<evidence type="ECO:0000256" key="1">
    <source>
        <dbReference type="SAM" id="MobiDB-lite"/>
    </source>
</evidence>
<feature type="transmembrane region" description="Helical" evidence="2">
    <location>
        <begin position="90"/>
        <end position="110"/>
    </location>
</feature>
<dbReference type="EMBL" id="JANVFS010000028">
    <property type="protein sequence ID" value="KAJ4471805.1"/>
    <property type="molecule type" value="Genomic_DNA"/>
</dbReference>
<reference evidence="4" key="1">
    <citation type="submission" date="2022-08" db="EMBL/GenBank/DDBJ databases">
        <authorList>
            <consortium name="DOE Joint Genome Institute"/>
            <person name="Min B."/>
            <person name="Riley R."/>
            <person name="Sierra-Patev S."/>
            <person name="Naranjo-Ortiz M."/>
            <person name="Looney B."/>
            <person name="Konkel Z."/>
            <person name="Slot J.C."/>
            <person name="Sakamoto Y."/>
            <person name="Steenwyk J.L."/>
            <person name="Rokas A."/>
            <person name="Carro J."/>
            <person name="Camarero S."/>
            <person name="Ferreira P."/>
            <person name="Molpeceres G."/>
            <person name="Ruiz-Duenas F.J."/>
            <person name="Serrano A."/>
            <person name="Henrissat B."/>
            <person name="Drula E."/>
            <person name="Hughes K.W."/>
            <person name="Mata J.L."/>
            <person name="Ishikawa N.K."/>
            <person name="Vargas-Isla R."/>
            <person name="Ushijima S."/>
            <person name="Smith C.A."/>
            <person name="Ahrendt S."/>
            <person name="Andreopoulos W."/>
            <person name="He G."/>
            <person name="Labutti K."/>
            <person name="Lipzen A."/>
            <person name="Ng V."/>
            <person name="Sandor L."/>
            <person name="Barry K."/>
            <person name="Martinez A.T."/>
            <person name="Xiao Y."/>
            <person name="Gibbons J.G."/>
            <person name="Terashima K."/>
            <person name="Hibbett D.S."/>
            <person name="Grigoriev I.V."/>
        </authorList>
    </citation>
    <scope>NUCLEOTIDE SEQUENCE</scope>
    <source>
        <strain evidence="4">Sp2 HRB7682 ss15</strain>
    </source>
</reference>
<evidence type="ECO:0008006" key="6">
    <source>
        <dbReference type="Google" id="ProtNLM"/>
    </source>
</evidence>
<accession>A0A9W9A223</accession>
<keyword evidence="2" id="KW-0472">Membrane</keyword>
<feature type="compositionally biased region" description="Low complexity" evidence="1">
    <location>
        <begin position="123"/>
        <end position="136"/>
    </location>
</feature>
<dbReference type="Proteomes" id="UP001150238">
    <property type="component" value="Unassembled WGS sequence"/>
</dbReference>
<dbReference type="AlphaFoldDB" id="A0A9W9A223"/>
<keyword evidence="2" id="KW-1133">Transmembrane helix</keyword>
<feature type="region of interest" description="Disordered" evidence="1">
    <location>
        <begin position="117"/>
        <end position="153"/>
    </location>
</feature>
<name>A0A9W9A223_9AGAR</name>
<reference evidence="4" key="2">
    <citation type="journal article" date="2023" name="Proc. Natl. Acad. Sci. U.S.A.">
        <title>A global phylogenomic analysis of the shiitake genus Lentinula.</title>
        <authorList>
            <person name="Sierra-Patev S."/>
            <person name="Min B."/>
            <person name="Naranjo-Ortiz M."/>
            <person name="Looney B."/>
            <person name="Konkel Z."/>
            <person name="Slot J.C."/>
            <person name="Sakamoto Y."/>
            <person name="Steenwyk J.L."/>
            <person name="Rokas A."/>
            <person name="Carro J."/>
            <person name="Camarero S."/>
            <person name="Ferreira P."/>
            <person name="Molpeceres G."/>
            <person name="Ruiz-Duenas F.J."/>
            <person name="Serrano A."/>
            <person name="Henrissat B."/>
            <person name="Drula E."/>
            <person name="Hughes K.W."/>
            <person name="Mata J.L."/>
            <person name="Ishikawa N.K."/>
            <person name="Vargas-Isla R."/>
            <person name="Ushijima S."/>
            <person name="Smith C.A."/>
            <person name="Donoghue J."/>
            <person name="Ahrendt S."/>
            <person name="Andreopoulos W."/>
            <person name="He G."/>
            <person name="LaButti K."/>
            <person name="Lipzen A."/>
            <person name="Ng V."/>
            <person name="Riley R."/>
            <person name="Sandor L."/>
            <person name="Barry K."/>
            <person name="Martinez A.T."/>
            <person name="Xiao Y."/>
            <person name="Gibbons J.G."/>
            <person name="Terashima K."/>
            <person name="Grigoriev I.V."/>
            <person name="Hibbett D."/>
        </authorList>
    </citation>
    <scope>NUCLEOTIDE SEQUENCE</scope>
    <source>
        <strain evidence="4">Sp2 HRB7682 ss15</strain>
    </source>
</reference>